<name>A0AAD2D9K3_EUPCR</name>
<sequence>MAPSCILKNDIFLKNCTRDLYPCSYNFLRYNLVNFKLASSIVKLVCSYLS</sequence>
<keyword evidence="2" id="KW-1185">Reference proteome</keyword>
<evidence type="ECO:0000313" key="1">
    <source>
        <dbReference type="EMBL" id="CAI2384591.1"/>
    </source>
</evidence>
<comment type="caution">
    <text evidence="1">The sequence shown here is derived from an EMBL/GenBank/DDBJ whole genome shotgun (WGS) entry which is preliminary data.</text>
</comment>
<proteinExistence type="predicted"/>
<gene>
    <name evidence="1" type="ORF">ECRASSUSDP1_LOCUS26124</name>
</gene>
<dbReference type="EMBL" id="CAMPGE010026925">
    <property type="protein sequence ID" value="CAI2384591.1"/>
    <property type="molecule type" value="Genomic_DNA"/>
</dbReference>
<dbReference type="AlphaFoldDB" id="A0AAD2D9K3"/>
<organism evidence="1 2">
    <name type="scientific">Euplotes crassus</name>
    <dbReference type="NCBI Taxonomy" id="5936"/>
    <lineage>
        <taxon>Eukaryota</taxon>
        <taxon>Sar</taxon>
        <taxon>Alveolata</taxon>
        <taxon>Ciliophora</taxon>
        <taxon>Intramacronucleata</taxon>
        <taxon>Spirotrichea</taxon>
        <taxon>Hypotrichia</taxon>
        <taxon>Euplotida</taxon>
        <taxon>Euplotidae</taxon>
        <taxon>Moneuplotes</taxon>
    </lineage>
</organism>
<reference evidence="1" key="1">
    <citation type="submission" date="2023-07" db="EMBL/GenBank/DDBJ databases">
        <authorList>
            <consortium name="AG Swart"/>
            <person name="Singh M."/>
            <person name="Singh A."/>
            <person name="Seah K."/>
            <person name="Emmerich C."/>
        </authorList>
    </citation>
    <scope>NUCLEOTIDE SEQUENCE</scope>
    <source>
        <strain evidence="1">DP1</strain>
    </source>
</reference>
<accession>A0AAD2D9K3</accession>
<protein>
    <submittedName>
        <fullName evidence="1">Uncharacterized protein</fullName>
    </submittedName>
</protein>
<evidence type="ECO:0000313" key="2">
    <source>
        <dbReference type="Proteomes" id="UP001295684"/>
    </source>
</evidence>
<dbReference type="Proteomes" id="UP001295684">
    <property type="component" value="Unassembled WGS sequence"/>
</dbReference>